<sequence length="210" mass="23509">MWIRDSDITASSSQGENFSPKFSRFSGSSCWKNSSSDHEPWIQVNLHKLHIITGIVIQGCGNTSTGWVSAVIVQSKTSDNPFTDHIDRTTSTKVLSGNVEGRCPKLIEFDPWIYAESLRIIPVSWHENVGLRFELLGCRDGCDFSHGVTDFTIADAALTSSSVLDDEHFPREARLQPLGIQSTIKLGWRPDIRVDVEPWIQVTVFAKDFD</sequence>
<evidence type="ECO:0000313" key="8">
    <source>
        <dbReference type="EMBL" id="KAJ8026618.1"/>
    </source>
</evidence>
<evidence type="ECO:0000256" key="3">
    <source>
        <dbReference type="ARBA" id="ARBA00022525"/>
    </source>
</evidence>
<evidence type="ECO:0000256" key="6">
    <source>
        <dbReference type="ARBA" id="ARBA00023157"/>
    </source>
</evidence>
<dbReference type="GO" id="GO:0012505">
    <property type="term" value="C:endomembrane system"/>
    <property type="evidence" value="ECO:0007669"/>
    <property type="project" value="UniProtKB-SubCell"/>
</dbReference>
<evidence type="ECO:0000256" key="2">
    <source>
        <dbReference type="ARBA" id="ARBA00004613"/>
    </source>
</evidence>
<dbReference type="GO" id="GO:0005886">
    <property type="term" value="C:plasma membrane"/>
    <property type="evidence" value="ECO:0007669"/>
    <property type="project" value="TreeGrafter"/>
</dbReference>
<dbReference type="GO" id="GO:0007155">
    <property type="term" value="P:cell adhesion"/>
    <property type="evidence" value="ECO:0007669"/>
    <property type="project" value="UniProtKB-KW"/>
</dbReference>
<dbReference type="PROSITE" id="PS01286">
    <property type="entry name" value="FA58C_2"/>
    <property type="match status" value="1"/>
</dbReference>
<dbReference type="OrthoDB" id="9973968at2759"/>
<keyword evidence="5" id="KW-0472">Membrane</keyword>
<dbReference type="GO" id="GO:0038023">
    <property type="term" value="F:signaling receptor activity"/>
    <property type="evidence" value="ECO:0007669"/>
    <property type="project" value="TreeGrafter"/>
</dbReference>
<dbReference type="SUPFAM" id="SSF49785">
    <property type="entry name" value="Galactose-binding domain-like"/>
    <property type="match status" value="1"/>
</dbReference>
<keyword evidence="9" id="KW-1185">Reference proteome</keyword>
<evidence type="ECO:0000256" key="4">
    <source>
        <dbReference type="ARBA" id="ARBA00022889"/>
    </source>
</evidence>
<dbReference type="Pfam" id="PF00754">
    <property type="entry name" value="F5_F8_type_C"/>
    <property type="match status" value="1"/>
</dbReference>
<accession>A0A9Q0YQ69</accession>
<evidence type="ECO:0000256" key="1">
    <source>
        <dbReference type="ARBA" id="ARBA00004184"/>
    </source>
</evidence>
<keyword evidence="4" id="KW-0130">Cell adhesion</keyword>
<dbReference type="PANTHER" id="PTHR46806">
    <property type="entry name" value="F5/8 TYPE C DOMAIN-CONTAINING PROTEIN"/>
    <property type="match status" value="1"/>
</dbReference>
<keyword evidence="6" id="KW-1015">Disulfide bond</keyword>
<dbReference type="Proteomes" id="UP001152320">
    <property type="component" value="Chromosome 16"/>
</dbReference>
<gene>
    <name evidence="8" type="ORF">HOLleu_31505</name>
</gene>
<dbReference type="PROSITE" id="PS50022">
    <property type="entry name" value="FA58C_3"/>
    <property type="match status" value="1"/>
</dbReference>
<reference evidence="8" key="1">
    <citation type="submission" date="2021-10" db="EMBL/GenBank/DDBJ databases">
        <title>Tropical sea cucumber genome reveals ecological adaptation and Cuvierian tubules defense mechanism.</title>
        <authorList>
            <person name="Chen T."/>
        </authorList>
    </citation>
    <scope>NUCLEOTIDE SEQUENCE</scope>
    <source>
        <strain evidence="8">Nanhai2018</strain>
        <tissue evidence="8">Muscle</tissue>
    </source>
</reference>
<comment type="subcellular location">
    <subcellularLocation>
        <location evidence="1">Endomembrane system</location>
        <topology evidence="1">Peripheral membrane protein</topology>
    </subcellularLocation>
    <subcellularLocation>
        <location evidence="2">Secreted</location>
    </subcellularLocation>
</comment>
<keyword evidence="3" id="KW-0964">Secreted</keyword>
<feature type="domain" description="F5/8 type C" evidence="7">
    <location>
        <begin position="1"/>
        <end position="138"/>
    </location>
</feature>
<dbReference type="EMBL" id="JAIZAY010000016">
    <property type="protein sequence ID" value="KAJ8026618.1"/>
    <property type="molecule type" value="Genomic_DNA"/>
</dbReference>
<dbReference type="InterPro" id="IPR008979">
    <property type="entry name" value="Galactose-bd-like_sf"/>
</dbReference>
<evidence type="ECO:0000259" key="7">
    <source>
        <dbReference type="PROSITE" id="PS50022"/>
    </source>
</evidence>
<protein>
    <submittedName>
        <fullName evidence="8">Coagulation factor VIII</fullName>
    </submittedName>
</protein>
<dbReference type="InterPro" id="IPR000421">
    <property type="entry name" value="FA58C"/>
</dbReference>
<evidence type="ECO:0000313" key="9">
    <source>
        <dbReference type="Proteomes" id="UP001152320"/>
    </source>
</evidence>
<organism evidence="8 9">
    <name type="scientific">Holothuria leucospilota</name>
    <name type="common">Black long sea cucumber</name>
    <name type="synonym">Mertensiothuria leucospilota</name>
    <dbReference type="NCBI Taxonomy" id="206669"/>
    <lineage>
        <taxon>Eukaryota</taxon>
        <taxon>Metazoa</taxon>
        <taxon>Echinodermata</taxon>
        <taxon>Eleutherozoa</taxon>
        <taxon>Echinozoa</taxon>
        <taxon>Holothuroidea</taxon>
        <taxon>Aspidochirotacea</taxon>
        <taxon>Aspidochirotida</taxon>
        <taxon>Holothuriidae</taxon>
        <taxon>Holothuria</taxon>
    </lineage>
</organism>
<dbReference type="PANTHER" id="PTHR46806:SF5">
    <property type="entry name" value="F5_8 TYPE C DOMAIN-CONTAINING PROTEIN"/>
    <property type="match status" value="1"/>
</dbReference>
<dbReference type="Gene3D" id="2.60.120.260">
    <property type="entry name" value="Galactose-binding domain-like"/>
    <property type="match status" value="2"/>
</dbReference>
<evidence type="ECO:0000256" key="5">
    <source>
        <dbReference type="ARBA" id="ARBA00023136"/>
    </source>
</evidence>
<dbReference type="AlphaFoldDB" id="A0A9Q0YQ69"/>
<dbReference type="InterPro" id="IPR050633">
    <property type="entry name" value="Neuropilin_MCO_CoagFactor"/>
</dbReference>
<proteinExistence type="predicted"/>
<name>A0A9Q0YQ69_HOLLE</name>
<dbReference type="GO" id="GO:0005576">
    <property type="term" value="C:extracellular region"/>
    <property type="evidence" value="ECO:0007669"/>
    <property type="project" value="UniProtKB-SubCell"/>
</dbReference>
<dbReference type="CDD" id="cd00057">
    <property type="entry name" value="FA58C"/>
    <property type="match status" value="1"/>
</dbReference>
<comment type="caution">
    <text evidence="8">The sequence shown here is derived from an EMBL/GenBank/DDBJ whole genome shotgun (WGS) entry which is preliminary data.</text>
</comment>